<reference evidence="3 4" key="1">
    <citation type="submission" date="2019-02" db="EMBL/GenBank/DDBJ databases">
        <title>Deep-cultivation of Planctomycetes and their phenomic and genomic characterization uncovers novel biology.</title>
        <authorList>
            <person name="Wiegand S."/>
            <person name="Jogler M."/>
            <person name="Boedeker C."/>
            <person name="Pinto D."/>
            <person name="Vollmers J."/>
            <person name="Rivas-Marin E."/>
            <person name="Kohn T."/>
            <person name="Peeters S.H."/>
            <person name="Heuer A."/>
            <person name="Rast P."/>
            <person name="Oberbeckmann S."/>
            <person name="Bunk B."/>
            <person name="Jeske O."/>
            <person name="Meyerdierks A."/>
            <person name="Storesund J.E."/>
            <person name="Kallscheuer N."/>
            <person name="Luecker S."/>
            <person name="Lage O.M."/>
            <person name="Pohl T."/>
            <person name="Merkel B.J."/>
            <person name="Hornburger P."/>
            <person name="Mueller R.-W."/>
            <person name="Bruemmer F."/>
            <person name="Labrenz M."/>
            <person name="Spormann A.M."/>
            <person name="Op Den Camp H."/>
            <person name="Overmann J."/>
            <person name="Amann R."/>
            <person name="Jetten M.S.M."/>
            <person name="Mascher T."/>
            <person name="Medema M.H."/>
            <person name="Devos D.P."/>
            <person name="Kaster A.-K."/>
            <person name="Ovreas L."/>
            <person name="Rohde M."/>
            <person name="Galperin M.Y."/>
            <person name="Jogler C."/>
        </authorList>
    </citation>
    <scope>NUCLEOTIDE SEQUENCE [LARGE SCALE GENOMIC DNA]</scope>
    <source>
        <strain evidence="3 4">Q31b</strain>
    </source>
</reference>
<proteinExistence type="predicted"/>
<evidence type="ECO:0000256" key="1">
    <source>
        <dbReference type="SAM" id="MobiDB-lite"/>
    </source>
</evidence>
<keyword evidence="4" id="KW-1185">Reference proteome</keyword>
<protein>
    <submittedName>
        <fullName evidence="3">Uncharacterized protein</fullName>
    </submittedName>
</protein>
<keyword evidence="2" id="KW-0812">Transmembrane</keyword>
<name>A0A5C6DS82_9BACT</name>
<gene>
    <name evidence="3" type="ORF">Q31b_41880</name>
</gene>
<dbReference type="EMBL" id="SJPY01000006">
    <property type="protein sequence ID" value="TWU39105.1"/>
    <property type="molecule type" value="Genomic_DNA"/>
</dbReference>
<feature type="transmembrane region" description="Helical" evidence="2">
    <location>
        <begin position="34"/>
        <end position="55"/>
    </location>
</feature>
<accession>A0A5C6DS82</accession>
<dbReference type="Proteomes" id="UP000315471">
    <property type="component" value="Unassembled WGS sequence"/>
</dbReference>
<evidence type="ECO:0000313" key="3">
    <source>
        <dbReference type="EMBL" id="TWU39105.1"/>
    </source>
</evidence>
<dbReference type="AlphaFoldDB" id="A0A5C6DS82"/>
<keyword evidence="2" id="KW-1133">Transmembrane helix</keyword>
<organism evidence="3 4">
    <name type="scientific">Novipirellula aureliae</name>
    <dbReference type="NCBI Taxonomy" id="2527966"/>
    <lineage>
        <taxon>Bacteria</taxon>
        <taxon>Pseudomonadati</taxon>
        <taxon>Planctomycetota</taxon>
        <taxon>Planctomycetia</taxon>
        <taxon>Pirellulales</taxon>
        <taxon>Pirellulaceae</taxon>
        <taxon>Novipirellula</taxon>
    </lineage>
</organism>
<sequence>MILHKHGRIFLLCNGIARVSPSRAAPQDAKSSFLSKWLWAALILTAIVFTARMLAPDTIGEQARRHFLKALQNHYASQGVTEIEISIRRGRFEPQVGLVFDDLLITDRSATSRPLREMISVKRMIVFANVHPEKLFDKEIPLTTTRIALTGIDANITVSDDAIASIGRLLPLPKFGPVCPRIDVRDAKIHLYGNDTSRRPITTELTNISLLNRPQLDGSIDQVITVSGSADYADGINAEIKKTKATHDIRCTVRNLRIEQRLFDNLPLAFQEPLLESRGLDCICDLSIAALLCDGKKPNFAVRTTIHEGSFHHPKLPKPITQLHGVVSATPKQIHIEASQATFGDALVRANGRIHGYQMPCDADLRISIAGLLLDASFANSLTTKMREAWNKLQPYGRVDVNADVICRDGIWDTSGIVNCKGVDVQYEKFPYPVQNVVGQIEIQNGIASSDSVTGRIDSHRLRCMFRLPIRPGITNEKTFVAAADGSIAIDSTLINALSHRGVTQSKLESFVRTLRPRGRIHLASVTIGTDAAGRTTRQLDLRVQDGHLRYEKFAYPLYNVEGQIEIEDDLVRLVGFRGMSANSGVVLCNGTYQIPKPSTAESNLFRITSSDNSLVNPKQLQLDFQVSTIPMDESLRLSLPESAQRIWDSIAPGGVLDEAEVSISMQQNGDPIEVDLTARQFASSQVNNRSLSMRPCSLPYRIDISGGTVRYDGSTVRIDSLRGQHGASRLTADGICVRGPSGRWELSLNLKEGSRLLPDAELIGALPGAMREAMRRLQLRGPLSIRGATKLTLPDRFHSEPDFNWDVTLQLEGNRIADVGPVHSLRGEIKVNGQRDEDGIRAAGEVAIDSMHINDLQITAIRGPFQVVDDRLDFGLAAIANDAISNAAWVNAPLNTSAYDPRSLSKRPMMGRVFDGTLEMKGDLLLSSGNFNVDFTLRNASVPTLLADLGHSNNGLSGVLSGHAAFAGSLGTMDFLKGNGDAKISGANVYQLPFIMQVLNQLRIRPSEDVAFTDGSVDFTIFGDLITFNDLRLWGDWVALQGTGTLDGRRELDLTFNTRVSPQNVFTSVVRPLRGDRYTLWTMDVRGPVHSPTIERRAFEGMGETLEWLFPNMNAQANASANLDTDQEKRSPPPTAANSSTMPEATKPRAAQSERKSWFQ</sequence>
<evidence type="ECO:0000256" key="2">
    <source>
        <dbReference type="SAM" id="Phobius"/>
    </source>
</evidence>
<keyword evidence="2" id="KW-0472">Membrane</keyword>
<comment type="caution">
    <text evidence="3">The sequence shown here is derived from an EMBL/GenBank/DDBJ whole genome shotgun (WGS) entry which is preliminary data.</text>
</comment>
<feature type="region of interest" description="Disordered" evidence="1">
    <location>
        <begin position="1122"/>
        <end position="1161"/>
    </location>
</feature>
<evidence type="ECO:0000313" key="4">
    <source>
        <dbReference type="Proteomes" id="UP000315471"/>
    </source>
</evidence>